<dbReference type="NCBIfam" id="TIGR02532">
    <property type="entry name" value="IV_pilin_GFxxxE"/>
    <property type="match status" value="1"/>
</dbReference>
<dbReference type="AlphaFoldDB" id="A0A1F5K3D0"/>
<evidence type="ECO:0000313" key="3">
    <source>
        <dbReference type="Proteomes" id="UP000179051"/>
    </source>
</evidence>
<evidence type="ECO:0000256" key="1">
    <source>
        <dbReference type="SAM" id="Phobius"/>
    </source>
</evidence>
<dbReference type="InterPro" id="IPR045584">
    <property type="entry name" value="Pilin-like"/>
</dbReference>
<keyword evidence="1" id="KW-0812">Transmembrane</keyword>
<sequence length="156" mass="17045">MKNQGFTLIELTLVMGIIAILISFITINLLKPQTTASTASTVQILGADIKEQQIKAMSGDSDGESSTDSQGIYFESNRYTLFRGPNYTSGSHYFQVDMDQNLILSNTIPSSQVVFMKRSGEVANYTSGSDTITLSHTQSGEQKVITINRYGSITVN</sequence>
<gene>
    <name evidence="2" type="ORF">A3E66_02750</name>
</gene>
<feature type="transmembrane region" description="Helical" evidence="1">
    <location>
        <begin position="6"/>
        <end position="30"/>
    </location>
</feature>
<evidence type="ECO:0008006" key="4">
    <source>
        <dbReference type="Google" id="ProtNLM"/>
    </source>
</evidence>
<accession>A0A1F5K3D0</accession>
<dbReference type="EMBL" id="MFDF01000015">
    <property type="protein sequence ID" value="OGE35359.1"/>
    <property type="molecule type" value="Genomic_DNA"/>
</dbReference>
<dbReference type="Proteomes" id="UP000179051">
    <property type="component" value="Unassembled WGS sequence"/>
</dbReference>
<dbReference type="SUPFAM" id="SSF54523">
    <property type="entry name" value="Pili subunits"/>
    <property type="match status" value="1"/>
</dbReference>
<dbReference type="Gene3D" id="3.30.700.10">
    <property type="entry name" value="Glycoprotein, Type 4 Pilin"/>
    <property type="match status" value="1"/>
</dbReference>
<proteinExistence type="predicted"/>
<protein>
    <recommendedName>
        <fullName evidence="4">General secretion pathway GspH domain-containing protein</fullName>
    </recommendedName>
</protein>
<name>A0A1F5K3D0_9BACT</name>
<organism evidence="2 3">
    <name type="scientific">Candidatus Daviesbacteria bacterium RIFCSPHIGHO2_12_FULL_37_16</name>
    <dbReference type="NCBI Taxonomy" id="1797778"/>
    <lineage>
        <taxon>Bacteria</taxon>
        <taxon>Candidatus Daviesiibacteriota</taxon>
    </lineage>
</organism>
<reference evidence="2 3" key="1">
    <citation type="journal article" date="2016" name="Nat. Commun.">
        <title>Thousands of microbial genomes shed light on interconnected biogeochemical processes in an aquifer system.</title>
        <authorList>
            <person name="Anantharaman K."/>
            <person name="Brown C.T."/>
            <person name="Hug L.A."/>
            <person name="Sharon I."/>
            <person name="Castelle C.J."/>
            <person name="Probst A.J."/>
            <person name="Thomas B.C."/>
            <person name="Singh A."/>
            <person name="Wilkins M.J."/>
            <person name="Karaoz U."/>
            <person name="Brodie E.L."/>
            <person name="Williams K.H."/>
            <person name="Hubbard S.S."/>
            <person name="Banfield J.F."/>
        </authorList>
    </citation>
    <scope>NUCLEOTIDE SEQUENCE [LARGE SCALE GENOMIC DNA]</scope>
</reference>
<keyword evidence="1" id="KW-0472">Membrane</keyword>
<dbReference type="InterPro" id="IPR012902">
    <property type="entry name" value="N_methyl_site"/>
</dbReference>
<dbReference type="Pfam" id="PF07963">
    <property type="entry name" value="N_methyl"/>
    <property type="match status" value="1"/>
</dbReference>
<evidence type="ECO:0000313" key="2">
    <source>
        <dbReference type="EMBL" id="OGE35359.1"/>
    </source>
</evidence>
<keyword evidence="1" id="KW-1133">Transmembrane helix</keyword>
<comment type="caution">
    <text evidence="2">The sequence shown here is derived from an EMBL/GenBank/DDBJ whole genome shotgun (WGS) entry which is preliminary data.</text>
</comment>
<dbReference type="PROSITE" id="PS00409">
    <property type="entry name" value="PROKAR_NTER_METHYL"/>
    <property type="match status" value="1"/>
</dbReference>